<proteinExistence type="predicted"/>
<protein>
    <submittedName>
        <fullName evidence="1">Uncharacterized protein</fullName>
    </submittedName>
</protein>
<evidence type="ECO:0000313" key="1">
    <source>
        <dbReference type="EMBL" id="KKN66515.1"/>
    </source>
</evidence>
<accession>A0A0F9SCB9</accession>
<dbReference type="EMBL" id="LAZR01000498">
    <property type="protein sequence ID" value="KKN66515.1"/>
    <property type="molecule type" value="Genomic_DNA"/>
</dbReference>
<gene>
    <name evidence="1" type="ORF">LCGC14_0470490</name>
</gene>
<reference evidence="1" key="1">
    <citation type="journal article" date="2015" name="Nature">
        <title>Complex archaea that bridge the gap between prokaryotes and eukaryotes.</title>
        <authorList>
            <person name="Spang A."/>
            <person name="Saw J.H."/>
            <person name="Jorgensen S.L."/>
            <person name="Zaremba-Niedzwiedzka K."/>
            <person name="Martijn J."/>
            <person name="Lind A.E."/>
            <person name="van Eijk R."/>
            <person name="Schleper C."/>
            <person name="Guy L."/>
            <person name="Ettema T.J."/>
        </authorList>
    </citation>
    <scope>NUCLEOTIDE SEQUENCE</scope>
</reference>
<name>A0A0F9SCB9_9ZZZZ</name>
<organism evidence="1">
    <name type="scientific">marine sediment metagenome</name>
    <dbReference type="NCBI Taxonomy" id="412755"/>
    <lineage>
        <taxon>unclassified sequences</taxon>
        <taxon>metagenomes</taxon>
        <taxon>ecological metagenomes</taxon>
    </lineage>
</organism>
<dbReference type="AlphaFoldDB" id="A0A0F9SCB9"/>
<sequence>MNNYIDILFDGPPGNQSGRFVEIEDSQKQGIEIGEWVKRGTYWALRIPDPRRMTELEDKVAELKLRLDLAVGHLNGDTCPECKNMNSVVTGCNGSCCVLCDYVDYVDSIDGGASEENQNK</sequence>
<comment type="caution">
    <text evidence="1">The sequence shown here is derived from an EMBL/GenBank/DDBJ whole genome shotgun (WGS) entry which is preliminary data.</text>
</comment>